<name>A0ABT1I1N0_STRSD</name>
<dbReference type="RefSeq" id="WP_253672684.1">
    <property type="nucleotide sequence ID" value="NZ_JAMTCP010000046.1"/>
</dbReference>
<accession>A0ABT1I1N0</accession>
<dbReference type="EMBL" id="JAMTCP010000046">
    <property type="protein sequence ID" value="MCP2261655.1"/>
    <property type="molecule type" value="Genomic_DNA"/>
</dbReference>
<proteinExistence type="predicted"/>
<keyword evidence="2" id="KW-1185">Reference proteome</keyword>
<organism evidence="1 2">
    <name type="scientific">Streptoalloteichus tenebrarius (strain ATCC 17920 / DSM 40477 / JCM 4838 / CBS 697.72 / NBRC 16177 / NCIMB 11028 / NRRL B-12390 / A12253. 1 / ISP 5477)</name>
    <name type="common">Streptomyces tenebrarius</name>
    <dbReference type="NCBI Taxonomy" id="1933"/>
    <lineage>
        <taxon>Bacteria</taxon>
        <taxon>Bacillati</taxon>
        <taxon>Actinomycetota</taxon>
        <taxon>Actinomycetes</taxon>
        <taxon>Pseudonocardiales</taxon>
        <taxon>Pseudonocardiaceae</taxon>
        <taxon>Streptoalloteichus</taxon>
    </lineage>
</organism>
<evidence type="ECO:0000313" key="1">
    <source>
        <dbReference type="EMBL" id="MCP2261655.1"/>
    </source>
</evidence>
<protein>
    <submittedName>
        <fullName evidence="1">Uncharacterized protein</fullName>
    </submittedName>
</protein>
<evidence type="ECO:0000313" key="2">
    <source>
        <dbReference type="Proteomes" id="UP001205311"/>
    </source>
</evidence>
<sequence length="107" mass="12077">MHKYHADNAELHQMSRAVFPAYRCEFSGAETEDEAAYRYTRAAGAQPSRWDREPNPYLRMRQRAASGREIPELGSPTHRSWCTNSPPFPTAKAVSSGSRTIFATSGW</sequence>
<dbReference type="Proteomes" id="UP001205311">
    <property type="component" value="Unassembled WGS sequence"/>
</dbReference>
<reference evidence="1 2" key="1">
    <citation type="submission" date="2022-06" db="EMBL/GenBank/DDBJ databases">
        <title>Genomic Encyclopedia of Archaeal and Bacterial Type Strains, Phase II (KMG-II): from individual species to whole genera.</title>
        <authorList>
            <person name="Goeker M."/>
        </authorList>
    </citation>
    <scope>NUCLEOTIDE SEQUENCE [LARGE SCALE GENOMIC DNA]</scope>
    <source>
        <strain evidence="1 2">DSM 40477</strain>
    </source>
</reference>
<gene>
    <name evidence="1" type="ORF">LX15_005381</name>
</gene>
<comment type="caution">
    <text evidence="1">The sequence shown here is derived from an EMBL/GenBank/DDBJ whole genome shotgun (WGS) entry which is preliminary data.</text>
</comment>